<dbReference type="InterPro" id="IPR006968">
    <property type="entry name" value="RUS_fam"/>
</dbReference>
<organism evidence="4 5">
    <name type="scientific">Capsicum baccatum</name>
    <name type="common">Peruvian pepper</name>
    <dbReference type="NCBI Taxonomy" id="33114"/>
    <lineage>
        <taxon>Eukaryota</taxon>
        <taxon>Viridiplantae</taxon>
        <taxon>Streptophyta</taxon>
        <taxon>Embryophyta</taxon>
        <taxon>Tracheophyta</taxon>
        <taxon>Spermatophyta</taxon>
        <taxon>Magnoliopsida</taxon>
        <taxon>eudicotyledons</taxon>
        <taxon>Gunneridae</taxon>
        <taxon>Pentapetalae</taxon>
        <taxon>asterids</taxon>
        <taxon>lamiids</taxon>
        <taxon>Solanales</taxon>
        <taxon>Solanaceae</taxon>
        <taxon>Solanoideae</taxon>
        <taxon>Capsiceae</taxon>
        <taxon>Capsicum</taxon>
    </lineage>
</organism>
<accession>A0A2G2V3R0</accession>
<comment type="similarity">
    <text evidence="1">Belongs to the RUS1 family.</text>
</comment>
<evidence type="ECO:0000256" key="1">
    <source>
        <dbReference type="ARBA" id="ARBA00007558"/>
    </source>
</evidence>
<reference evidence="5" key="2">
    <citation type="journal article" date="2017" name="J. Anim. Genet.">
        <title>Multiple reference genome sequences of hot pepper reveal the massive evolution of plant disease resistance genes by retroduplication.</title>
        <authorList>
            <person name="Kim S."/>
            <person name="Park J."/>
            <person name="Yeom S.-I."/>
            <person name="Kim Y.-M."/>
            <person name="Seo E."/>
            <person name="Kim K.-T."/>
            <person name="Kim M.-S."/>
            <person name="Lee J.M."/>
            <person name="Cheong K."/>
            <person name="Shin H.-S."/>
            <person name="Kim S.-B."/>
            <person name="Han K."/>
            <person name="Lee J."/>
            <person name="Park M."/>
            <person name="Lee H.-A."/>
            <person name="Lee H.-Y."/>
            <person name="Lee Y."/>
            <person name="Oh S."/>
            <person name="Lee J.H."/>
            <person name="Choi E."/>
            <person name="Choi E."/>
            <person name="Lee S.E."/>
            <person name="Jeon J."/>
            <person name="Kim H."/>
            <person name="Choi G."/>
            <person name="Song H."/>
            <person name="Lee J."/>
            <person name="Lee S.-C."/>
            <person name="Kwon J.-K."/>
            <person name="Lee H.-Y."/>
            <person name="Koo N."/>
            <person name="Hong Y."/>
            <person name="Kim R.W."/>
            <person name="Kang W.-H."/>
            <person name="Huh J.H."/>
            <person name="Kang B.-C."/>
            <person name="Yang T.-J."/>
            <person name="Lee Y.-H."/>
            <person name="Bennetzen J.L."/>
            <person name="Choi D."/>
        </authorList>
    </citation>
    <scope>NUCLEOTIDE SEQUENCE [LARGE SCALE GENOMIC DNA]</scope>
    <source>
        <strain evidence="5">cv. PBC81</strain>
    </source>
</reference>
<dbReference type="GO" id="GO:0032502">
    <property type="term" value="P:developmental process"/>
    <property type="evidence" value="ECO:0007669"/>
    <property type="project" value="TreeGrafter"/>
</dbReference>
<evidence type="ECO:0000313" key="4">
    <source>
        <dbReference type="EMBL" id="PHT27614.1"/>
    </source>
</evidence>
<dbReference type="InterPro" id="IPR054549">
    <property type="entry name" value="UVB_sens_RUS_dom"/>
</dbReference>
<dbReference type="OrthoDB" id="364779at2759"/>
<feature type="compositionally biased region" description="Low complexity" evidence="2">
    <location>
        <begin position="357"/>
        <end position="372"/>
    </location>
</feature>
<dbReference type="PANTHER" id="PTHR12770:SF22">
    <property type="entry name" value="PROTEIN ROOT UVB SENSITIVE 1, CHLOROPLASTIC"/>
    <property type="match status" value="1"/>
</dbReference>
<sequence>MILAIFANAKFIGYRDRGLVFAFEKSLLQIGPDFILCRRCGPDAVMKDKLSLNPCPRWGHQNPKKGPLTTLIVVEPSSPIIYFNFKSTKPKKTWRNMELGYWVFKITRILSELKESLVVTGKVVARLAFIEFREIEFSTSAIEEDLETASFIYVVDGELTTIVAETNPQILLSNYGRHFYVNPKCWRLFADLLENTAYGLEILTPAFPHLFVPIGAVAGAGRSAASLIQYIAGIVSKRCSASCYKELFLCGFGAQRNFAEVIAKDETQGMVSKAIGIMLGIALANHPLFYISCSCFFGCGGMDTSGAVVLLFSGEGFEKVLVCQFVVILSEQPSPPPLRLPPPHPQPTPAEMGIVTDDFSSESSEYSYVSSDSDSDSELESEVKKKNLNDDEEEERKGDDDSSDSKKLDPLPMTPDMEDADSDSDDQFVFDDDGWKKYSQQLQESEVSNAFLYVYSSSNNTIHVYARQYGL</sequence>
<dbReference type="Pfam" id="PF04884">
    <property type="entry name" value="UVB_sens_prot"/>
    <property type="match status" value="1"/>
</dbReference>
<dbReference type="AlphaFoldDB" id="A0A2G2V3R0"/>
<gene>
    <name evidence="4" type="ORF">CQW23_32785</name>
</gene>
<feature type="compositionally biased region" description="Pro residues" evidence="2">
    <location>
        <begin position="334"/>
        <end position="348"/>
    </location>
</feature>
<dbReference type="Proteomes" id="UP000224567">
    <property type="component" value="Unassembled WGS sequence"/>
</dbReference>
<reference evidence="4 5" key="1">
    <citation type="journal article" date="2017" name="Genome Biol.">
        <title>New reference genome sequences of hot pepper reveal the massive evolution of plant disease-resistance genes by retroduplication.</title>
        <authorList>
            <person name="Kim S."/>
            <person name="Park J."/>
            <person name="Yeom S.I."/>
            <person name="Kim Y.M."/>
            <person name="Seo E."/>
            <person name="Kim K.T."/>
            <person name="Kim M.S."/>
            <person name="Lee J.M."/>
            <person name="Cheong K."/>
            <person name="Shin H.S."/>
            <person name="Kim S.B."/>
            <person name="Han K."/>
            <person name="Lee J."/>
            <person name="Park M."/>
            <person name="Lee H.A."/>
            <person name="Lee H.Y."/>
            <person name="Lee Y."/>
            <person name="Oh S."/>
            <person name="Lee J.H."/>
            <person name="Choi E."/>
            <person name="Choi E."/>
            <person name="Lee S.E."/>
            <person name="Jeon J."/>
            <person name="Kim H."/>
            <person name="Choi G."/>
            <person name="Song H."/>
            <person name="Lee J."/>
            <person name="Lee S.C."/>
            <person name="Kwon J.K."/>
            <person name="Lee H.Y."/>
            <person name="Koo N."/>
            <person name="Hong Y."/>
            <person name="Kim R.W."/>
            <person name="Kang W.H."/>
            <person name="Huh J.H."/>
            <person name="Kang B.C."/>
            <person name="Yang T.J."/>
            <person name="Lee Y.H."/>
            <person name="Bennetzen J.L."/>
            <person name="Choi D."/>
        </authorList>
    </citation>
    <scope>NUCLEOTIDE SEQUENCE [LARGE SCALE GENOMIC DNA]</scope>
    <source>
        <strain evidence="5">cv. PBC81</strain>
    </source>
</reference>
<name>A0A2G2V3R0_CAPBA</name>
<dbReference type="GO" id="GO:0009941">
    <property type="term" value="C:chloroplast envelope"/>
    <property type="evidence" value="ECO:0007669"/>
    <property type="project" value="TreeGrafter"/>
</dbReference>
<evidence type="ECO:0000259" key="3">
    <source>
        <dbReference type="Pfam" id="PF04884"/>
    </source>
</evidence>
<comment type="caution">
    <text evidence="4">The sequence shown here is derived from an EMBL/GenBank/DDBJ whole genome shotgun (WGS) entry which is preliminary data.</text>
</comment>
<feature type="region of interest" description="Disordered" evidence="2">
    <location>
        <begin position="334"/>
        <end position="432"/>
    </location>
</feature>
<dbReference type="GO" id="GO:0010224">
    <property type="term" value="P:response to UV-B"/>
    <property type="evidence" value="ECO:0007669"/>
    <property type="project" value="TreeGrafter"/>
</dbReference>
<dbReference type="EMBL" id="MLFT02000359">
    <property type="protein sequence ID" value="PHT27614.1"/>
    <property type="molecule type" value="Genomic_DNA"/>
</dbReference>
<feature type="compositionally biased region" description="Acidic residues" evidence="2">
    <location>
        <begin position="416"/>
        <end position="432"/>
    </location>
</feature>
<protein>
    <submittedName>
        <fullName evidence="4">Protein root UVB sensitive 1, chloroplastic</fullName>
    </submittedName>
</protein>
<dbReference type="PANTHER" id="PTHR12770">
    <property type="entry name" value="RUS1 FAMILY PROTEIN C16ORF58"/>
    <property type="match status" value="1"/>
</dbReference>
<feature type="domain" description="Protein root UVB sensitive/RUS" evidence="3">
    <location>
        <begin position="170"/>
        <end position="286"/>
    </location>
</feature>
<evidence type="ECO:0000313" key="5">
    <source>
        <dbReference type="Proteomes" id="UP000224567"/>
    </source>
</evidence>
<evidence type="ECO:0000256" key="2">
    <source>
        <dbReference type="SAM" id="MobiDB-lite"/>
    </source>
</evidence>
<proteinExistence type="inferred from homology"/>
<feature type="compositionally biased region" description="Basic and acidic residues" evidence="2">
    <location>
        <begin position="381"/>
        <end position="409"/>
    </location>
</feature>
<keyword evidence="5" id="KW-1185">Reference proteome</keyword>